<gene>
    <name evidence="3" type="ORF">INF28_01575</name>
</gene>
<evidence type="ECO:0000313" key="4">
    <source>
        <dbReference type="Proteomes" id="UP000806542"/>
    </source>
</evidence>
<comment type="caution">
    <text evidence="3">The sequence shown here is derived from an EMBL/GenBank/DDBJ whole genome shotgun (WGS) entry which is preliminary data.</text>
</comment>
<keyword evidence="1" id="KW-0732">Signal</keyword>
<name>A0A9D5R867_9FIRM</name>
<accession>A0A9D5R867</accession>
<feature type="domain" description="DUF3502" evidence="2">
    <location>
        <begin position="429"/>
        <end position="489"/>
    </location>
</feature>
<dbReference type="SUPFAM" id="SSF53850">
    <property type="entry name" value="Periplasmic binding protein-like II"/>
    <property type="match status" value="1"/>
</dbReference>
<dbReference type="PANTHER" id="PTHR43649:SF17">
    <property type="entry name" value="ABC TRANSPORTER SOLUTE BINDING PROTEIN-SUGAR TRANSPORT"/>
    <property type="match status" value="1"/>
</dbReference>
<sequence length="493" mass="56172">MKMKKWLSFLLAAVLAALCLAGCGGNQNSAVVEEDMNQCPEDSYEINWYLMAEPQSDVHSIEAALNDYLKDKINVTVKINCLSSAQYGQKMNTMINANEYFDLCFAARWMLDYVNNARAGAFVALDDYLDSYLKDTAAGYNEGILDCSRVDGTLYALPVNKEMATQYGWIYRKDIADKYNIDMSQYKSFEDLEPVLAMIKENEPEMNYPIDWSIDTAPFTLYQSENFIFKDGTYPDDTVMNIFGTPEFKQACETARDFYEKGYVRSDVLTATDQLQRMKEGKTFVMLQPIKPGKVQELFKDSTYQFAQTGVTQPMIDYLAGTGSMQAISATSKNPVRVARFLNILNTDPYVKNLVIHGIEGKHYTKIDEKTVEPIENSGYDLYADSWTIGNVFLDYLTTAEEPDKLEQLKQFNAEAKDSRVNKFLLEANDDVEQRQAEISNVIDKYKKQLVVGAVDPETTIPEFLEQLDVVGVQEQIQYNQEQYDAYLKTLEQ</sequence>
<proteinExistence type="predicted"/>
<evidence type="ECO:0000256" key="1">
    <source>
        <dbReference type="SAM" id="SignalP"/>
    </source>
</evidence>
<organism evidence="3 4">
    <name type="scientific">Ructibacterium gallinarum</name>
    <dbReference type="NCBI Taxonomy" id="2779355"/>
    <lineage>
        <taxon>Bacteria</taxon>
        <taxon>Bacillati</taxon>
        <taxon>Bacillota</taxon>
        <taxon>Clostridia</taxon>
        <taxon>Eubacteriales</taxon>
        <taxon>Oscillospiraceae</taxon>
        <taxon>Ructibacterium</taxon>
    </lineage>
</organism>
<keyword evidence="4" id="KW-1185">Reference proteome</keyword>
<protein>
    <submittedName>
        <fullName evidence="3">ABC transporter substrate-binding protein</fullName>
    </submittedName>
</protein>
<reference evidence="3" key="1">
    <citation type="submission" date="2020-10" db="EMBL/GenBank/DDBJ databases">
        <title>ChiBAC.</title>
        <authorList>
            <person name="Zenner C."/>
            <person name="Hitch T.C.A."/>
            <person name="Clavel T."/>
        </authorList>
    </citation>
    <scope>NUCLEOTIDE SEQUENCE</scope>
    <source>
        <strain evidence="3">DSM 107454</strain>
    </source>
</reference>
<feature type="signal peptide" evidence="1">
    <location>
        <begin position="1"/>
        <end position="21"/>
    </location>
</feature>
<dbReference type="InterPro" id="IPR022627">
    <property type="entry name" value="DUF3502"/>
</dbReference>
<feature type="chain" id="PRO_5038520311" evidence="1">
    <location>
        <begin position="22"/>
        <end position="493"/>
    </location>
</feature>
<evidence type="ECO:0000259" key="2">
    <source>
        <dbReference type="Pfam" id="PF12010"/>
    </source>
</evidence>
<dbReference type="EMBL" id="JADCKB010000002">
    <property type="protein sequence ID" value="MBE5039159.1"/>
    <property type="molecule type" value="Genomic_DNA"/>
</dbReference>
<dbReference type="RefSeq" id="WP_226391722.1">
    <property type="nucleotide sequence ID" value="NZ_JADCKB010000002.1"/>
</dbReference>
<dbReference type="AlphaFoldDB" id="A0A9D5R867"/>
<dbReference type="Proteomes" id="UP000806542">
    <property type="component" value="Unassembled WGS sequence"/>
</dbReference>
<evidence type="ECO:0000313" key="3">
    <source>
        <dbReference type="EMBL" id="MBE5039159.1"/>
    </source>
</evidence>
<dbReference type="Gene3D" id="3.40.190.10">
    <property type="entry name" value="Periplasmic binding protein-like II"/>
    <property type="match status" value="2"/>
</dbReference>
<dbReference type="Pfam" id="PF12010">
    <property type="entry name" value="DUF3502"/>
    <property type="match status" value="1"/>
</dbReference>
<dbReference type="InterPro" id="IPR006059">
    <property type="entry name" value="SBP"/>
</dbReference>
<dbReference type="Pfam" id="PF13416">
    <property type="entry name" value="SBP_bac_8"/>
    <property type="match status" value="1"/>
</dbReference>
<dbReference type="PANTHER" id="PTHR43649">
    <property type="entry name" value="ARABINOSE-BINDING PROTEIN-RELATED"/>
    <property type="match status" value="1"/>
</dbReference>
<dbReference type="InterPro" id="IPR050490">
    <property type="entry name" value="Bact_solute-bd_prot1"/>
</dbReference>